<evidence type="ECO:0000256" key="6">
    <source>
        <dbReference type="ARBA" id="ARBA00023125"/>
    </source>
</evidence>
<dbReference type="SUPFAM" id="SSF57716">
    <property type="entry name" value="Glucocorticoid receptor-like (DNA-binding domain)"/>
    <property type="match status" value="1"/>
</dbReference>
<dbReference type="GO" id="GO:0005634">
    <property type="term" value="C:nucleus"/>
    <property type="evidence" value="ECO:0007669"/>
    <property type="project" value="UniProtKB-SubCell"/>
</dbReference>
<name>M7CCX5_CHEMY</name>
<evidence type="ECO:0000256" key="7">
    <source>
        <dbReference type="ARBA" id="ARBA00023242"/>
    </source>
</evidence>
<evidence type="ECO:0000256" key="8">
    <source>
        <dbReference type="ARBA" id="ARBA00039526"/>
    </source>
</evidence>
<dbReference type="InterPro" id="IPR052224">
    <property type="entry name" value="THAP_domain_protein"/>
</dbReference>
<sequence length="358" mass="39838">MKRDTWTPSKHQLLCSDHFTPDSLDVRWGIRYLKHTAIPTIFSLPDNQEKDPSQHKPQEIKTEDGEDIHVCAESDNVSASFEPCSPKKSVTIAERLDENTEAICLSTLSKPPQKKVPFQNTENLQASTIILSSSERHVQQTPVLMAEAVQNIEASNVPTSVENLLSCTATVLQVTDPEYLDSSLKFKNAGGPVIDHLAENPNSHIAVCSVEVQPSENAIFFSTITRTIEQFNGNNESVIAIIVPAECSKESSMGSISVDLLNRLQSALRLTPVLHRNEKIKYLRMLHVIVHMESTLGAHILQAGLPTLALHMDNSSKQKFLFYDRCIIKGKDKNMKCGGQEHPDDFPFCLLKSVEKLS</sequence>
<feature type="compositionally biased region" description="Basic and acidic residues" evidence="10">
    <location>
        <begin position="47"/>
        <end position="66"/>
    </location>
</feature>
<keyword evidence="3 9" id="KW-0863">Zinc-finger</keyword>
<protein>
    <recommendedName>
        <fullName evidence="8">THAP domain-containing protein 5</fullName>
    </recommendedName>
</protein>
<dbReference type="Pfam" id="PF05485">
    <property type="entry name" value="THAP"/>
    <property type="match status" value="1"/>
</dbReference>
<dbReference type="GO" id="GO:0008270">
    <property type="term" value="F:zinc ion binding"/>
    <property type="evidence" value="ECO:0007669"/>
    <property type="project" value="UniProtKB-KW"/>
</dbReference>
<dbReference type="PANTHER" id="PTHR46927:SF1">
    <property type="entry name" value="THAP DOMAIN-CONTAINING PROTEIN 5"/>
    <property type="match status" value="1"/>
</dbReference>
<comment type="subcellular location">
    <subcellularLocation>
        <location evidence="1">Nucleus</location>
    </subcellularLocation>
</comment>
<proteinExistence type="predicted"/>
<dbReference type="STRING" id="8469.M7CCX5"/>
<evidence type="ECO:0000256" key="2">
    <source>
        <dbReference type="ARBA" id="ARBA00022723"/>
    </source>
</evidence>
<keyword evidence="5" id="KW-0175">Coiled coil</keyword>
<evidence type="ECO:0000256" key="10">
    <source>
        <dbReference type="SAM" id="MobiDB-lite"/>
    </source>
</evidence>
<evidence type="ECO:0000259" key="11">
    <source>
        <dbReference type="PROSITE" id="PS50950"/>
    </source>
</evidence>
<dbReference type="GO" id="GO:0003677">
    <property type="term" value="F:DNA binding"/>
    <property type="evidence" value="ECO:0007669"/>
    <property type="project" value="UniProtKB-UniRule"/>
</dbReference>
<feature type="domain" description="THAP-type" evidence="11">
    <location>
        <begin position="1"/>
        <end position="42"/>
    </location>
</feature>
<keyword evidence="6 9" id="KW-0238">DNA-binding</keyword>
<evidence type="ECO:0000256" key="4">
    <source>
        <dbReference type="ARBA" id="ARBA00022833"/>
    </source>
</evidence>
<evidence type="ECO:0000256" key="5">
    <source>
        <dbReference type="ARBA" id="ARBA00023054"/>
    </source>
</evidence>
<dbReference type="Proteomes" id="UP000031443">
    <property type="component" value="Unassembled WGS sequence"/>
</dbReference>
<organism evidence="12 13">
    <name type="scientific">Chelonia mydas</name>
    <name type="common">Green sea-turtle</name>
    <name type="synonym">Chelonia agassizi</name>
    <dbReference type="NCBI Taxonomy" id="8469"/>
    <lineage>
        <taxon>Eukaryota</taxon>
        <taxon>Metazoa</taxon>
        <taxon>Chordata</taxon>
        <taxon>Craniata</taxon>
        <taxon>Vertebrata</taxon>
        <taxon>Euteleostomi</taxon>
        <taxon>Archelosauria</taxon>
        <taxon>Testudinata</taxon>
        <taxon>Testudines</taxon>
        <taxon>Cryptodira</taxon>
        <taxon>Durocryptodira</taxon>
        <taxon>Americhelydia</taxon>
        <taxon>Chelonioidea</taxon>
        <taxon>Cheloniidae</taxon>
        <taxon>Chelonia</taxon>
    </lineage>
</organism>
<keyword evidence="7" id="KW-0539">Nucleus</keyword>
<keyword evidence="4" id="KW-0862">Zinc</keyword>
<dbReference type="AlphaFoldDB" id="M7CCX5"/>
<accession>M7CCX5</accession>
<evidence type="ECO:0000256" key="3">
    <source>
        <dbReference type="ARBA" id="ARBA00022771"/>
    </source>
</evidence>
<evidence type="ECO:0000313" key="12">
    <source>
        <dbReference type="EMBL" id="EMP42583.1"/>
    </source>
</evidence>
<feature type="region of interest" description="Disordered" evidence="10">
    <location>
        <begin position="43"/>
        <end position="66"/>
    </location>
</feature>
<dbReference type="PROSITE" id="PS50950">
    <property type="entry name" value="ZF_THAP"/>
    <property type="match status" value="1"/>
</dbReference>
<evidence type="ECO:0000256" key="1">
    <source>
        <dbReference type="ARBA" id="ARBA00004123"/>
    </source>
</evidence>
<dbReference type="PANTHER" id="PTHR46927">
    <property type="entry name" value="AGAP005574-PA"/>
    <property type="match status" value="1"/>
</dbReference>
<evidence type="ECO:0000313" key="13">
    <source>
        <dbReference type="Proteomes" id="UP000031443"/>
    </source>
</evidence>
<dbReference type="eggNOG" id="ENOG502RYVM">
    <property type="taxonomic scope" value="Eukaryota"/>
</dbReference>
<dbReference type="EMBL" id="KB469744">
    <property type="protein sequence ID" value="EMP42583.1"/>
    <property type="molecule type" value="Genomic_DNA"/>
</dbReference>
<dbReference type="InterPro" id="IPR006612">
    <property type="entry name" value="THAP_Znf"/>
</dbReference>
<keyword evidence="2" id="KW-0479">Metal-binding</keyword>
<gene>
    <name evidence="12" type="ORF">UY3_00146</name>
</gene>
<reference evidence="13" key="1">
    <citation type="journal article" date="2013" name="Nat. Genet.">
        <title>The draft genomes of soft-shell turtle and green sea turtle yield insights into the development and evolution of the turtle-specific body plan.</title>
        <authorList>
            <person name="Wang Z."/>
            <person name="Pascual-Anaya J."/>
            <person name="Zadissa A."/>
            <person name="Li W."/>
            <person name="Niimura Y."/>
            <person name="Huang Z."/>
            <person name="Li C."/>
            <person name="White S."/>
            <person name="Xiong Z."/>
            <person name="Fang D."/>
            <person name="Wang B."/>
            <person name="Ming Y."/>
            <person name="Chen Y."/>
            <person name="Zheng Y."/>
            <person name="Kuraku S."/>
            <person name="Pignatelli M."/>
            <person name="Herrero J."/>
            <person name="Beal K."/>
            <person name="Nozawa M."/>
            <person name="Li Q."/>
            <person name="Wang J."/>
            <person name="Zhang H."/>
            <person name="Yu L."/>
            <person name="Shigenobu S."/>
            <person name="Wang J."/>
            <person name="Liu J."/>
            <person name="Flicek P."/>
            <person name="Searle S."/>
            <person name="Wang J."/>
            <person name="Kuratani S."/>
            <person name="Yin Y."/>
            <person name="Aken B."/>
            <person name="Zhang G."/>
            <person name="Irie N."/>
        </authorList>
    </citation>
    <scope>NUCLEOTIDE SEQUENCE [LARGE SCALE GENOMIC DNA]</scope>
</reference>
<keyword evidence="13" id="KW-1185">Reference proteome</keyword>
<evidence type="ECO:0000256" key="9">
    <source>
        <dbReference type="PROSITE-ProRule" id="PRU00309"/>
    </source>
</evidence>